<dbReference type="AlphaFoldDB" id="A0A922HR78"/>
<evidence type="ECO:0000313" key="2">
    <source>
        <dbReference type="EMBL" id="KAH9505831.1"/>
    </source>
</evidence>
<feature type="region of interest" description="Disordered" evidence="1">
    <location>
        <begin position="341"/>
        <end position="361"/>
    </location>
</feature>
<accession>A0A922HR78</accession>
<evidence type="ECO:0000313" key="3">
    <source>
        <dbReference type="Proteomes" id="UP000790347"/>
    </source>
</evidence>
<gene>
    <name evidence="2" type="ORF">DERF_010603</name>
</gene>
<feature type="compositionally biased region" description="Polar residues" evidence="1">
    <location>
        <begin position="351"/>
        <end position="361"/>
    </location>
</feature>
<protein>
    <submittedName>
        <fullName evidence="2">Uncharacterized protein</fullName>
    </submittedName>
</protein>
<keyword evidence="3" id="KW-1185">Reference proteome</keyword>
<dbReference type="Proteomes" id="UP000790347">
    <property type="component" value="Unassembled WGS sequence"/>
</dbReference>
<feature type="region of interest" description="Disordered" evidence="1">
    <location>
        <begin position="152"/>
        <end position="176"/>
    </location>
</feature>
<reference evidence="2" key="2">
    <citation type="journal article" date="2022" name="Res Sq">
        <title>Comparative Genomics Reveals Insights into the Divergent Evolution of Astigmatic Mites and Household Pest Adaptations.</title>
        <authorList>
            <person name="Xiong Q."/>
            <person name="Wan A.T.-Y."/>
            <person name="Liu X.-Y."/>
            <person name="Fung C.S.-H."/>
            <person name="Xiao X."/>
            <person name="Malainual N."/>
            <person name="Hou J."/>
            <person name="Wang L."/>
            <person name="Wang M."/>
            <person name="Yang K."/>
            <person name="Cui Y."/>
            <person name="Leung E."/>
            <person name="Nong W."/>
            <person name="Shin S.-K."/>
            <person name="Au S."/>
            <person name="Jeong K.Y."/>
            <person name="Chew F.T."/>
            <person name="Hui J."/>
            <person name="Leung T.F."/>
            <person name="Tungtrongchitr A."/>
            <person name="Zhong N."/>
            <person name="Liu Z."/>
            <person name="Tsui S."/>
        </authorList>
    </citation>
    <scope>NUCLEOTIDE SEQUENCE</scope>
    <source>
        <strain evidence="2">Derf</strain>
        <tissue evidence="2">Whole organism</tissue>
    </source>
</reference>
<evidence type="ECO:0000256" key="1">
    <source>
        <dbReference type="SAM" id="MobiDB-lite"/>
    </source>
</evidence>
<organism evidence="2 3">
    <name type="scientific">Dermatophagoides farinae</name>
    <name type="common">American house dust mite</name>
    <dbReference type="NCBI Taxonomy" id="6954"/>
    <lineage>
        <taxon>Eukaryota</taxon>
        <taxon>Metazoa</taxon>
        <taxon>Ecdysozoa</taxon>
        <taxon>Arthropoda</taxon>
        <taxon>Chelicerata</taxon>
        <taxon>Arachnida</taxon>
        <taxon>Acari</taxon>
        <taxon>Acariformes</taxon>
        <taxon>Sarcoptiformes</taxon>
        <taxon>Astigmata</taxon>
        <taxon>Psoroptidia</taxon>
        <taxon>Analgoidea</taxon>
        <taxon>Pyroglyphidae</taxon>
        <taxon>Dermatophagoidinae</taxon>
        <taxon>Dermatophagoides</taxon>
    </lineage>
</organism>
<name>A0A922HR78_DERFA</name>
<comment type="caution">
    <text evidence="2">The sequence shown here is derived from an EMBL/GenBank/DDBJ whole genome shotgun (WGS) entry which is preliminary data.</text>
</comment>
<dbReference type="EMBL" id="ASGP02000005">
    <property type="protein sequence ID" value="KAH9505831.1"/>
    <property type="molecule type" value="Genomic_DNA"/>
</dbReference>
<sequence length="375" mass="43066">MFQITILFSNDIIMNIFKRITSFATNSWRDFIENHEPIIDSKSIYNSSDDNKSHTNDAAAAVEIIENEENFVIRKSLSHMLLKKRIHKKKTITSIMMDDPRSPTNNFVRTPILVEQMEYNDVLSPFNVTDMLDAVESAIECNENTLIENVCPMDMNKSDGPKTPIANNYDDDDDDGGNIVEKKSIEKYETIIQAENDDKILKIDQIYDWNKIEFKEKPLTDSMIVETSVMSDMTRNSMLNQSETQSLIDNADDDDDNDDDDENVENNNCKIIGYTVKTIDNHQSILNNENIETVVSSTPKKQNQSLKQQRTPLMSIGNSPVVKSNMKKFQKNHSIVNKKRITNGQRKLPKQPSTPMTPLNRNHMQNLISFDKENF</sequence>
<reference evidence="2" key="1">
    <citation type="submission" date="2013-05" db="EMBL/GenBank/DDBJ databases">
        <authorList>
            <person name="Yim A.K.Y."/>
            <person name="Chan T.F."/>
            <person name="Ji K.M."/>
            <person name="Liu X.Y."/>
            <person name="Zhou J.W."/>
            <person name="Li R.Q."/>
            <person name="Yang K.Y."/>
            <person name="Li J."/>
            <person name="Li M."/>
            <person name="Law P.T.W."/>
            <person name="Wu Y.L."/>
            <person name="Cai Z.L."/>
            <person name="Qin H."/>
            <person name="Bao Y."/>
            <person name="Leung R.K.K."/>
            <person name="Ng P.K.S."/>
            <person name="Zou J."/>
            <person name="Zhong X.J."/>
            <person name="Ran P.X."/>
            <person name="Zhong N.S."/>
            <person name="Liu Z.G."/>
            <person name="Tsui S.K.W."/>
        </authorList>
    </citation>
    <scope>NUCLEOTIDE SEQUENCE</scope>
    <source>
        <strain evidence="2">Derf</strain>
        <tissue evidence="2">Whole organism</tissue>
    </source>
</reference>
<proteinExistence type="predicted"/>